<protein>
    <recommendedName>
        <fullName evidence="3">Glycosyl transferase family 2</fullName>
    </recommendedName>
</protein>
<proteinExistence type="predicted"/>
<keyword evidence="2" id="KW-1185">Reference proteome</keyword>
<name>A0A3N1LWQ8_9PROT</name>
<evidence type="ECO:0000313" key="2">
    <source>
        <dbReference type="Proteomes" id="UP000278222"/>
    </source>
</evidence>
<dbReference type="InterPro" id="IPR027417">
    <property type="entry name" value="P-loop_NTPase"/>
</dbReference>
<evidence type="ECO:0008006" key="3">
    <source>
        <dbReference type="Google" id="ProtNLM"/>
    </source>
</evidence>
<dbReference type="SUPFAM" id="SSF52540">
    <property type="entry name" value="P-loop containing nucleoside triphosphate hydrolases"/>
    <property type="match status" value="1"/>
</dbReference>
<gene>
    <name evidence="1" type="ORF">EDC65_1397</name>
</gene>
<dbReference type="EMBL" id="RJKX01000013">
    <property type="protein sequence ID" value="ROP99613.1"/>
    <property type="molecule type" value="Genomic_DNA"/>
</dbReference>
<reference evidence="1 2" key="1">
    <citation type="submission" date="2018-11" db="EMBL/GenBank/DDBJ databases">
        <title>Genomic Encyclopedia of Type Strains, Phase IV (KMG-IV): sequencing the most valuable type-strain genomes for metagenomic binning, comparative biology and taxonomic classification.</title>
        <authorList>
            <person name="Goeker M."/>
        </authorList>
    </citation>
    <scope>NUCLEOTIDE SEQUENCE [LARGE SCALE GENOMIC DNA]</scope>
    <source>
        <strain evidence="1 2">DSM 5900</strain>
    </source>
</reference>
<dbReference type="Proteomes" id="UP000278222">
    <property type="component" value="Unassembled WGS sequence"/>
</dbReference>
<accession>A0A3N1LWQ8</accession>
<dbReference type="AlphaFoldDB" id="A0A3N1LWQ8"/>
<sequence length="826" mass="89712">MKIVGCLDGVADGRIVGWARDEADPLGRLELFGWIDGRLVGRCLANRLHGSLAGVGDGYYGFSLPIPPALLDGGRHVVRLALADGSMIDGFERPLAFPARSLPATTPRPATVALLARIHPGASAVEQWIAYHHAIGVGLFLLHGLEAPLRQRLAANERLRGVVEIIDPGPDLLAEGRERLAGRAAWLVVLDADEYLVPRQHATLGGLLATHGDLPGLGVGVVQFADTGAAEPDAALVPQRFHYSNPLTNVRTIARVDCWAGFGRDGAEIGAGTPFDSRRQPIDRARRQPVATDMVQVNRYPLGPEPAGRLSTTVSTSRRSALPTKLYDGAIDHHLAAMQRSIAALFPDGIPRSAEDAPVRVYLHIGLHKTGTTSIQRFLLHNRDALERSGILVPLAGALPEMGGGHHRLPWSLRSDWTAERADALWAELRAEIAASGCRRVVISAEDLSTMPMESVQRVAGYLAGYEIVPVVFLRRPSDILEGAYRTTIVAGSDMDMVGFMPASGLRFRLRDVLSDWRQIATRGRMIIGSYDDPAVARDVVVTFLSWVEPHWTGDQNGSADRSNRGLPAPVIALTAQLRRQGLAPAEVRRWLAEMTAIPFARAQIEQPRFVSNAVEADLDQAYREDLAWLAADRQLAACVRSRLPSPEPRETATINSLQDAILALAPLLAGDAAARPPEKEVPAQSLELERLFHHPTSPRRGIVRGNIDSLKIVEGSIILDGDGPVRLHGWAMENDRSPQPSPILHIRSLDPTAAANYILQLKPGAERPDVAKAFPKAPRAVALKTGFTATLEPWTLPNGRYALTLGFSDEFGICLAPSHYRLDIR</sequence>
<evidence type="ECO:0000313" key="1">
    <source>
        <dbReference type="EMBL" id="ROP99613.1"/>
    </source>
</evidence>
<dbReference type="RefSeq" id="WP_123688987.1">
    <property type="nucleotide sequence ID" value="NZ_AP019700.1"/>
</dbReference>
<organism evidence="1 2">
    <name type="scientific">Stella humosa</name>
    <dbReference type="NCBI Taxonomy" id="94"/>
    <lineage>
        <taxon>Bacteria</taxon>
        <taxon>Pseudomonadati</taxon>
        <taxon>Pseudomonadota</taxon>
        <taxon>Alphaproteobacteria</taxon>
        <taxon>Rhodospirillales</taxon>
        <taxon>Stellaceae</taxon>
        <taxon>Stella</taxon>
    </lineage>
</organism>
<dbReference type="OrthoDB" id="565316at2"/>
<comment type="caution">
    <text evidence="1">The sequence shown here is derived from an EMBL/GenBank/DDBJ whole genome shotgun (WGS) entry which is preliminary data.</text>
</comment>